<dbReference type="EMBL" id="CP005961">
    <property type="protein sequence ID" value="AHZ73634.1"/>
    <property type="molecule type" value="Genomic_DNA"/>
</dbReference>
<dbReference type="KEGG" id="pman:OU5_P0382"/>
<evidence type="ECO:0000313" key="2">
    <source>
        <dbReference type="Proteomes" id="UP000026913"/>
    </source>
</evidence>
<keyword evidence="1" id="KW-0614">Plasmid</keyword>
<dbReference type="HOGENOM" id="CLU_3047043_0_0_6"/>
<proteinExistence type="predicted"/>
<geneLocation type="plasmid" evidence="2"/>
<organism evidence="1 2">
    <name type="scientific">Pseudomonas mandelii JR-1</name>
    <dbReference type="NCBI Taxonomy" id="1147786"/>
    <lineage>
        <taxon>Bacteria</taxon>
        <taxon>Pseudomonadati</taxon>
        <taxon>Pseudomonadota</taxon>
        <taxon>Gammaproteobacteria</taxon>
        <taxon>Pseudomonadales</taxon>
        <taxon>Pseudomonadaceae</taxon>
        <taxon>Pseudomonas</taxon>
    </lineage>
</organism>
<gene>
    <name evidence="1" type="ORF">OU5_P0382</name>
</gene>
<accession>A0A024EL57</accession>
<protein>
    <submittedName>
        <fullName evidence="1">Uncharacterized protein</fullName>
    </submittedName>
</protein>
<sequence>MLSPSESDTKAPQRGAFFVSKRFLKKTFSNTLGRTKFEKKAMTHRTQTANQVVT</sequence>
<evidence type="ECO:0000313" key="1">
    <source>
        <dbReference type="EMBL" id="AHZ73634.1"/>
    </source>
</evidence>
<reference evidence="1 2" key="1">
    <citation type="journal article" date="2012" name="J. Bacteriol.">
        <title>Genome sequence of cold-adapted Pseudomonas mandelii strain JR-1.</title>
        <authorList>
            <person name="Jang S.H."/>
            <person name="Kim J."/>
            <person name="Kim J."/>
            <person name="Hong S."/>
            <person name="Lee C."/>
        </authorList>
    </citation>
    <scope>NUCLEOTIDE SEQUENCE [LARGE SCALE GENOMIC DNA]</scope>
    <source>
        <strain evidence="1 2">JR-1</strain>
        <plasmid evidence="2">Plasmid</plasmid>
    </source>
</reference>
<dbReference type="AlphaFoldDB" id="A0A024EL57"/>
<dbReference type="Proteomes" id="UP000026913">
    <property type="component" value="Plasmid unnamed"/>
</dbReference>
<name>A0A024EL57_9PSED</name>